<dbReference type="RefSeq" id="WP_191187006.1">
    <property type="nucleotide sequence ID" value="NZ_JACWMY010000001.1"/>
</dbReference>
<evidence type="ECO:0000256" key="1">
    <source>
        <dbReference type="SAM" id="MobiDB-lite"/>
    </source>
</evidence>
<organism evidence="3 4">
    <name type="scientific">Mucilaginibacter pankratovii</name>
    <dbReference type="NCBI Taxonomy" id="2772110"/>
    <lineage>
        <taxon>Bacteria</taxon>
        <taxon>Pseudomonadati</taxon>
        <taxon>Bacteroidota</taxon>
        <taxon>Sphingobacteriia</taxon>
        <taxon>Sphingobacteriales</taxon>
        <taxon>Sphingobacteriaceae</taxon>
        <taxon>Mucilaginibacter</taxon>
    </lineage>
</organism>
<feature type="compositionally biased region" description="Basic and acidic residues" evidence="1">
    <location>
        <begin position="86"/>
        <end position="98"/>
    </location>
</feature>
<gene>
    <name evidence="3" type="ORF">IDJ77_00720</name>
</gene>
<dbReference type="Proteomes" id="UP000606600">
    <property type="component" value="Unassembled WGS sequence"/>
</dbReference>
<keyword evidence="4" id="KW-1185">Reference proteome</keyword>
<accession>A0ABR7WLG8</accession>
<reference evidence="3 4" key="1">
    <citation type="submission" date="2020-09" db="EMBL/GenBank/DDBJ databases">
        <title>Novel species of Mucilaginibacter isolated from a glacier on the Tibetan Plateau.</title>
        <authorList>
            <person name="Liu Q."/>
            <person name="Xin Y.-H."/>
        </authorList>
    </citation>
    <scope>NUCLEOTIDE SEQUENCE [LARGE SCALE GENOMIC DNA]</scope>
    <source>
        <strain evidence="3 4">ZT4R22</strain>
    </source>
</reference>
<dbReference type="SUPFAM" id="SSF88874">
    <property type="entry name" value="Receptor-binding domain of short tail fibre protein gp12"/>
    <property type="match status" value="1"/>
</dbReference>
<name>A0ABR7WLG8_9SPHI</name>
<dbReference type="InterPro" id="IPR037053">
    <property type="entry name" value="Phage_tail_collar_dom_sf"/>
</dbReference>
<evidence type="ECO:0000313" key="3">
    <source>
        <dbReference type="EMBL" id="MBD1362317.1"/>
    </source>
</evidence>
<protein>
    <submittedName>
        <fullName evidence="3">Tail fiber protein</fullName>
    </submittedName>
</protein>
<feature type="region of interest" description="Disordered" evidence="1">
    <location>
        <begin position="141"/>
        <end position="166"/>
    </location>
</feature>
<dbReference type="EMBL" id="JACWMY010000001">
    <property type="protein sequence ID" value="MBD1362317.1"/>
    <property type="molecule type" value="Genomic_DNA"/>
</dbReference>
<proteinExistence type="predicted"/>
<evidence type="ECO:0000259" key="2">
    <source>
        <dbReference type="Pfam" id="PF07484"/>
    </source>
</evidence>
<feature type="region of interest" description="Disordered" evidence="1">
    <location>
        <begin position="83"/>
        <end position="120"/>
    </location>
</feature>
<evidence type="ECO:0000313" key="4">
    <source>
        <dbReference type="Proteomes" id="UP000606600"/>
    </source>
</evidence>
<feature type="domain" description="Phage tail collar" evidence="2">
    <location>
        <begin position="23"/>
        <end position="83"/>
    </location>
</feature>
<sequence length="183" mass="19980">MENDTMKINEASVTATISILPVGTVMPYMGLWDNLIGLRAQGWLPCDGTSYEHAAFPQLHKAIGNSNGGDSSKFNVPDLRGVFLRGVDRPDGPRDPDSGSRQAQHPGGHTGNGVGTYQGDAFKKHTHNTYEWNTSAFRITHHDDNWNPPNERQSKASSEAGESTETRPKNVAVYYIIFAGLPA</sequence>
<dbReference type="InterPro" id="IPR011083">
    <property type="entry name" value="Phage_tail_collar_dom"/>
</dbReference>
<dbReference type="Pfam" id="PF07484">
    <property type="entry name" value="Collar"/>
    <property type="match status" value="1"/>
</dbReference>
<dbReference type="Gene3D" id="3.90.1340.10">
    <property type="entry name" value="Phage tail collar domain"/>
    <property type="match status" value="1"/>
</dbReference>
<feature type="compositionally biased region" description="Polar residues" evidence="1">
    <location>
        <begin position="147"/>
        <end position="163"/>
    </location>
</feature>
<comment type="caution">
    <text evidence="3">The sequence shown here is derived from an EMBL/GenBank/DDBJ whole genome shotgun (WGS) entry which is preliminary data.</text>
</comment>